<feature type="transmembrane region" description="Helical" evidence="1">
    <location>
        <begin position="127"/>
        <end position="146"/>
    </location>
</feature>
<dbReference type="Pfam" id="PF04657">
    <property type="entry name" value="DMT_YdcZ"/>
    <property type="match status" value="1"/>
</dbReference>
<keyword evidence="1" id="KW-1133">Transmembrane helix</keyword>
<protein>
    <submittedName>
        <fullName evidence="2">DMT family transporter</fullName>
    </submittedName>
</protein>
<reference evidence="2" key="2">
    <citation type="submission" date="2021-04" db="EMBL/GenBank/DDBJ databases">
        <authorList>
            <person name="Karlyshev A.V."/>
        </authorList>
    </citation>
    <scope>NUCLEOTIDE SEQUENCE</scope>
    <source>
        <strain evidence="2">LMG 29479</strain>
    </source>
</reference>
<evidence type="ECO:0000313" key="2">
    <source>
        <dbReference type="EMBL" id="MBR0562333.1"/>
    </source>
</evidence>
<keyword evidence="1" id="KW-0472">Membrane</keyword>
<proteinExistence type="predicted"/>
<dbReference type="GO" id="GO:0005886">
    <property type="term" value="C:plasma membrane"/>
    <property type="evidence" value="ECO:0007669"/>
    <property type="project" value="TreeGrafter"/>
</dbReference>
<dbReference type="PANTHER" id="PTHR34821">
    <property type="entry name" value="INNER MEMBRANE PROTEIN YDCZ"/>
    <property type="match status" value="1"/>
</dbReference>
<feature type="transmembrane region" description="Helical" evidence="1">
    <location>
        <begin position="94"/>
        <end position="115"/>
    </location>
</feature>
<keyword evidence="1" id="KW-0812">Transmembrane</keyword>
<sequence>MHALPILAAVLIGLLLPLQALINARLGALTWGALFAAFASFLVGTAALACALAVMRPAPLGPGLGAVPWWGWCGGLIGALFVFAGTALVPRLGAGGLICLIVFGQMVGALLLDHFGVLGQVRAVDPLRVVGAALVAVGALLVVKPWR</sequence>
<organism evidence="2">
    <name type="scientific">Coralloluteibacterium stylophorae</name>
    <dbReference type="NCBI Taxonomy" id="1776034"/>
    <lineage>
        <taxon>Bacteria</taxon>
        <taxon>Pseudomonadati</taxon>
        <taxon>Pseudomonadota</taxon>
        <taxon>Gammaproteobacteria</taxon>
        <taxon>Lysobacterales</taxon>
        <taxon>Lysobacteraceae</taxon>
        <taxon>Coralloluteibacterium</taxon>
    </lineage>
</organism>
<reference evidence="3 4" key="1">
    <citation type="journal article" date="2021" name="Microbiol. Resour. Announc.">
        <title>Draft Genome Sequence of Coralloluteibacterium stylophorae LMG 29479T.</title>
        <authorList>
            <person name="Karlyshev A.V."/>
            <person name="Kudryashova E.B."/>
            <person name="Ariskina E.V."/>
            <person name="Conroy A.P."/>
            <person name="Abidueva E.Y."/>
        </authorList>
    </citation>
    <scope>NUCLEOTIDE SEQUENCE [LARGE SCALE GENOMIC DNA]</scope>
    <source>
        <strain evidence="3 4">LMG 29479</strain>
    </source>
</reference>
<dbReference type="RefSeq" id="WP_211926275.1">
    <property type="nucleotide sequence ID" value="NZ_JAGQFT020000008.1"/>
</dbReference>
<evidence type="ECO:0000256" key="1">
    <source>
        <dbReference type="SAM" id="Phobius"/>
    </source>
</evidence>
<dbReference type="EMBL" id="JAGQFT010000045">
    <property type="protein sequence ID" value="MBR0562333.1"/>
    <property type="molecule type" value="Genomic_DNA"/>
</dbReference>
<accession>A0A8J7VUT8</accession>
<dbReference type="InterPro" id="IPR006750">
    <property type="entry name" value="YdcZ"/>
</dbReference>
<comment type="caution">
    <text evidence="2">The sequence shown here is derived from an EMBL/GenBank/DDBJ whole genome shotgun (WGS) entry which is preliminary data.</text>
</comment>
<dbReference type="PANTHER" id="PTHR34821:SF2">
    <property type="entry name" value="INNER MEMBRANE PROTEIN YDCZ"/>
    <property type="match status" value="1"/>
</dbReference>
<dbReference type="EMBL" id="JAGQFT020000008">
    <property type="protein sequence ID" value="MBS7458016.1"/>
    <property type="molecule type" value="Genomic_DNA"/>
</dbReference>
<name>A0A8J7VUT8_9GAMM</name>
<dbReference type="Proteomes" id="UP000675747">
    <property type="component" value="Unassembled WGS sequence"/>
</dbReference>
<evidence type="ECO:0000313" key="4">
    <source>
        <dbReference type="Proteomes" id="UP000675747"/>
    </source>
</evidence>
<evidence type="ECO:0000313" key="3">
    <source>
        <dbReference type="EMBL" id="MBS7458016.1"/>
    </source>
</evidence>
<feature type="transmembrane region" description="Helical" evidence="1">
    <location>
        <begin position="67"/>
        <end position="88"/>
    </location>
</feature>
<keyword evidence="4" id="KW-1185">Reference proteome</keyword>
<feature type="transmembrane region" description="Helical" evidence="1">
    <location>
        <begin position="30"/>
        <end position="55"/>
    </location>
</feature>
<gene>
    <name evidence="3" type="ORF">KB893_012830</name>
    <name evidence="2" type="ORF">KB893_07375</name>
</gene>
<dbReference type="AlphaFoldDB" id="A0A8J7VUT8"/>